<feature type="transmembrane region" description="Helical" evidence="1">
    <location>
        <begin position="106"/>
        <end position="126"/>
    </location>
</feature>
<keyword evidence="1" id="KW-1133">Transmembrane helix</keyword>
<accession>A0A853BZQ0</accession>
<evidence type="ECO:0000313" key="2">
    <source>
        <dbReference type="EMBL" id="NYJ00431.1"/>
    </source>
</evidence>
<dbReference type="RefSeq" id="WP_179667020.1">
    <property type="nucleotide sequence ID" value="NZ_JACCFP010000001.1"/>
</dbReference>
<feature type="transmembrane region" description="Helical" evidence="1">
    <location>
        <begin position="341"/>
        <end position="361"/>
    </location>
</feature>
<feature type="transmembrane region" description="Helical" evidence="1">
    <location>
        <begin position="316"/>
        <end position="334"/>
    </location>
</feature>
<dbReference type="AlphaFoldDB" id="A0A853BZQ0"/>
<feature type="transmembrane region" description="Helical" evidence="1">
    <location>
        <begin position="156"/>
        <end position="172"/>
    </location>
</feature>
<feature type="transmembrane region" description="Helical" evidence="1">
    <location>
        <begin position="258"/>
        <end position="280"/>
    </location>
</feature>
<feature type="transmembrane region" description="Helical" evidence="1">
    <location>
        <begin position="178"/>
        <end position="194"/>
    </location>
</feature>
<keyword evidence="1" id="KW-0472">Membrane</keyword>
<evidence type="ECO:0008006" key="4">
    <source>
        <dbReference type="Google" id="ProtNLM"/>
    </source>
</evidence>
<evidence type="ECO:0000313" key="3">
    <source>
        <dbReference type="Proteomes" id="UP000530424"/>
    </source>
</evidence>
<name>A0A853BZQ0_9ACTN</name>
<keyword evidence="1" id="KW-0812">Transmembrane</keyword>
<dbReference type="EMBL" id="JACCFP010000001">
    <property type="protein sequence ID" value="NYJ00431.1"/>
    <property type="molecule type" value="Genomic_DNA"/>
</dbReference>
<feature type="transmembrane region" description="Helical" evidence="1">
    <location>
        <begin position="73"/>
        <end position="94"/>
    </location>
</feature>
<feature type="transmembrane region" description="Helical" evidence="1">
    <location>
        <begin position="292"/>
        <end position="310"/>
    </location>
</feature>
<evidence type="ECO:0000256" key="1">
    <source>
        <dbReference type="SAM" id="Phobius"/>
    </source>
</evidence>
<gene>
    <name evidence="2" type="ORF">HNR19_001129</name>
</gene>
<feature type="transmembrane region" description="Helical" evidence="1">
    <location>
        <begin position="132"/>
        <end position="149"/>
    </location>
</feature>
<dbReference type="Proteomes" id="UP000530424">
    <property type="component" value="Unassembled WGS sequence"/>
</dbReference>
<feature type="transmembrane region" description="Helical" evidence="1">
    <location>
        <begin position="201"/>
        <end position="222"/>
    </location>
</feature>
<comment type="caution">
    <text evidence="2">The sequence shown here is derived from an EMBL/GenBank/DDBJ whole genome shotgun (WGS) entry which is preliminary data.</text>
</comment>
<reference evidence="2 3" key="1">
    <citation type="submission" date="2020-07" db="EMBL/GenBank/DDBJ databases">
        <title>Sequencing the genomes of 1000 actinobacteria strains.</title>
        <authorList>
            <person name="Klenk H.-P."/>
        </authorList>
    </citation>
    <scope>NUCLEOTIDE SEQUENCE [LARGE SCALE GENOMIC DNA]</scope>
    <source>
        <strain evidence="2 3">DSM 103833</strain>
    </source>
</reference>
<protein>
    <recommendedName>
        <fullName evidence="4">Glycosyltransferase RgtA/B/C/D-like domain-containing protein</fullName>
    </recommendedName>
</protein>
<sequence length="485" mass="50041">MRKDVAGVAALAAAALLLRVPSLRSPLSDDEGGFLVVAAQWRPGTSLYGDYWVDRPPLLIAVFELADRLGGAVALRAIGGLAVVAAVLLAARLGRLVAPRARHAPVLAAAVAAIFLSTPLFSAGLVKGELLAVPPVLLGTVALLSGLAAPTPASAARWWLLAGAAGAVAVGLKQSTVDVFLAAVMAAVVLARLGRWRRAGLLLGCVAAAGLAVTAASVAWAASRGTDPVALWHAVVTFRADAAAVISEAAPTVNDGRAAGLVLAFAGSGALGLLVATSRGRRTSEPDAADPPAFRAITLTVVVWELVAVALGGSYWLHYLVATVPGLVLLAAVAARERTRLRLLVGVVAYGAAATVLANVATAVPAGVTSPSAEDEVAVAAYLRESARPGDTGVVAFGSPWILREAGLESPYPLLWSLPVRVLDPGLVRFERLLRSGDRPTWVVVEGESVDSWGLEPAGADRVLGRRYQLEHVVGDWRVYRAGKR</sequence>
<proteinExistence type="predicted"/>
<keyword evidence="3" id="KW-1185">Reference proteome</keyword>
<organism evidence="2 3">
    <name type="scientific">Nocardioides thalensis</name>
    <dbReference type="NCBI Taxonomy" id="1914755"/>
    <lineage>
        <taxon>Bacteria</taxon>
        <taxon>Bacillati</taxon>
        <taxon>Actinomycetota</taxon>
        <taxon>Actinomycetes</taxon>
        <taxon>Propionibacteriales</taxon>
        <taxon>Nocardioidaceae</taxon>
        <taxon>Nocardioides</taxon>
    </lineage>
</organism>